<sequence length="596" mass="65184" precursor="true">MHRKKFLFIAFPALLLAAAVSISGASEIDTSKYMPLEEVKAGMEGYALSVYKGTEIEKFPIRVISVMEDYRPGQDAFLIMGTGKKFKHTGPVAGCSGSPVVIDGRIAGALAFGWSFPKDPLYGVTPIEEMLAIDRRKKQLQIIESPSSIANLTESELNYKAICRKINTKASNLLAGQQSLVCSSFKPSTVSGLEGLSAENMLYNAAGGGSSSNALPNFEPGSVICVPLVDGDIKMSVVGTLTAVEGDKIFAFGHPFTGEGKVELPFSAGIVHTVVASQQRSMKLASSTMPVGTLTADEETGIYGEIGKKPPQIKMTSKIFSYDTPKTKVYECLLADHRLFSPMLAQSIITSTASKNSQPPEFHSVYYKAVLDVEGIDDIVIDNISSGAGMRTAAYEVGGILGLLQSNEFHRPKIHSIDFTSRIEDKNIQAKITSAEVSDLEIRPGDEVNIDLILEKEFENEKRAQISLEIPEDAAPGEKEILISGTSQYKAFVNKMEPDRTLYDDFDSMVKAIRKDMSFGKRIGLYAYMKTQRSGISYGKFNLANLPDSRAAVIANPKRNYKVQPVYDWVKNKIDVPYIIDNSIKVKIEILNKSEK</sequence>
<feature type="chain" id="PRO_5012868234" evidence="1">
    <location>
        <begin position="26"/>
        <end position="596"/>
    </location>
</feature>
<dbReference type="InterPro" id="IPR008763">
    <property type="entry name" value="Peptidase_S55"/>
</dbReference>
<gene>
    <name evidence="3" type="ORF">STSP1_02150</name>
</gene>
<dbReference type="STRING" id="1941349.STSP1_02150"/>
<evidence type="ECO:0000259" key="2">
    <source>
        <dbReference type="PROSITE" id="PS51494"/>
    </source>
</evidence>
<keyword evidence="4" id="KW-1185">Reference proteome</keyword>
<proteinExistence type="predicted"/>
<organism evidence="3 4">
    <name type="scientific">Sedimentisphaera salicampi</name>
    <dbReference type="NCBI Taxonomy" id="1941349"/>
    <lineage>
        <taxon>Bacteria</taxon>
        <taxon>Pseudomonadati</taxon>
        <taxon>Planctomycetota</taxon>
        <taxon>Phycisphaerae</taxon>
        <taxon>Sedimentisphaerales</taxon>
        <taxon>Sedimentisphaeraceae</taxon>
        <taxon>Sedimentisphaera</taxon>
    </lineage>
</organism>
<dbReference type="Pfam" id="PF05580">
    <property type="entry name" value="Peptidase_S55"/>
    <property type="match status" value="1"/>
</dbReference>
<feature type="domain" description="Peptidase S55" evidence="2">
    <location>
        <begin position="1"/>
        <end position="146"/>
    </location>
</feature>
<dbReference type="PROSITE" id="PS51494">
    <property type="entry name" value="SPOIVB"/>
    <property type="match status" value="1"/>
</dbReference>
<protein>
    <submittedName>
        <fullName evidence="3">Stage IV sporulation protein B</fullName>
    </submittedName>
</protein>
<dbReference type="EMBL" id="CP021023">
    <property type="protein sequence ID" value="ARN57728.1"/>
    <property type="molecule type" value="Genomic_DNA"/>
</dbReference>
<dbReference type="RefSeq" id="WP_085756352.1">
    <property type="nucleotide sequence ID" value="NZ_CP021023.1"/>
</dbReference>
<evidence type="ECO:0000256" key="1">
    <source>
        <dbReference type="SAM" id="SignalP"/>
    </source>
</evidence>
<evidence type="ECO:0000313" key="4">
    <source>
        <dbReference type="Proteomes" id="UP000193334"/>
    </source>
</evidence>
<feature type="signal peptide" evidence="1">
    <location>
        <begin position="1"/>
        <end position="25"/>
    </location>
</feature>
<keyword evidence="1" id="KW-0732">Signal</keyword>
<reference evidence="4" key="1">
    <citation type="submission" date="2017-04" db="EMBL/GenBank/DDBJ databases">
        <title>Comparative genomics and description of representatives of a novel lineage of planctomycetes thriving in anoxic sediments.</title>
        <authorList>
            <person name="Spring S."/>
            <person name="Bunk B."/>
            <person name="Sproer C."/>
        </authorList>
    </citation>
    <scope>NUCLEOTIDE SEQUENCE [LARGE SCALE GENOMIC DNA]</scope>
    <source>
        <strain evidence="4">ST-PulAB-D4</strain>
    </source>
</reference>
<dbReference type="KEGG" id="pbp:STSP1_02150"/>
<dbReference type="Proteomes" id="UP000193334">
    <property type="component" value="Chromosome"/>
</dbReference>
<evidence type="ECO:0000313" key="3">
    <source>
        <dbReference type="EMBL" id="ARN57728.1"/>
    </source>
</evidence>
<name>A0A1W6LPK5_9BACT</name>
<dbReference type="AlphaFoldDB" id="A0A1W6LPK5"/>
<accession>A0A1W6LPK5</accession>